<dbReference type="Gene3D" id="3.20.20.370">
    <property type="entry name" value="Glycoside hydrolase/deacetylase"/>
    <property type="match status" value="1"/>
</dbReference>
<dbReference type="PANTHER" id="PTHR31609:SF1">
    <property type="entry name" value="CARBOHYDRATE DEACETYLASE"/>
    <property type="match status" value="1"/>
</dbReference>
<evidence type="ECO:0000256" key="1">
    <source>
        <dbReference type="ARBA" id="ARBA00001946"/>
    </source>
</evidence>
<accession>A0ABV1VQH2</accession>
<proteinExistence type="predicted"/>
<dbReference type="RefSeq" id="WP_350725503.1">
    <property type="nucleotide sequence ID" value="NZ_JBEPCO010000071.1"/>
</dbReference>
<feature type="compositionally biased region" description="Basic and acidic residues" evidence="6">
    <location>
        <begin position="285"/>
        <end position="297"/>
    </location>
</feature>
<comment type="caution">
    <text evidence="7">The sequence shown here is derived from an EMBL/GenBank/DDBJ whole genome shotgun (WGS) entry which is preliminary data.</text>
</comment>
<comment type="cofactor">
    <cofactor evidence="1">
        <name>Mg(2+)</name>
        <dbReference type="ChEBI" id="CHEBI:18420"/>
    </cofactor>
</comment>
<keyword evidence="8" id="KW-1185">Reference proteome</keyword>
<gene>
    <name evidence="7" type="ORF">ABT322_34430</name>
</gene>
<evidence type="ECO:0000256" key="4">
    <source>
        <dbReference type="ARBA" id="ARBA00022842"/>
    </source>
</evidence>
<organism evidence="7 8">
    <name type="scientific">Streptomyces flaveolus</name>
    <dbReference type="NCBI Taxonomy" id="67297"/>
    <lineage>
        <taxon>Bacteria</taxon>
        <taxon>Bacillati</taxon>
        <taxon>Actinomycetota</taxon>
        <taxon>Actinomycetes</taxon>
        <taxon>Kitasatosporales</taxon>
        <taxon>Streptomycetaceae</taxon>
        <taxon>Streptomyces</taxon>
    </lineage>
</organism>
<evidence type="ECO:0000313" key="8">
    <source>
        <dbReference type="Proteomes" id="UP001490330"/>
    </source>
</evidence>
<name>A0ABV1VQH2_9ACTN</name>
<dbReference type="SUPFAM" id="SSF88713">
    <property type="entry name" value="Glycoside hydrolase/deacetylase"/>
    <property type="match status" value="1"/>
</dbReference>
<keyword evidence="2" id="KW-0479">Metal-binding</keyword>
<dbReference type="InterPro" id="IPR011330">
    <property type="entry name" value="Glyco_hydro/deAcase_b/a-brl"/>
</dbReference>
<reference evidence="7 8" key="1">
    <citation type="submission" date="2024-06" db="EMBL/GenBank/DDBJ databases">
        <title>The Natural Products Discovery Center: Release of the First 8490 Sequenced Strains for Exploring Actinobacteria Biosynthetic Diversity.</title>
        <authorList>
            <person name="Kalkreuter E."/>
            <person name="Kautsar S.A."/>
            <person name="Yang D."/>
            <person name="Bader C.D."/>
            <person name="Teijaro C.N."/>
            <person name="Fluegel L."/>
            <person name="Davis C.M."/>
            <person name="Simpson J.R."/>
            <person name="Lauterbach L."/>
            <person name="Steele A.D."/>
            <person name="Gui C."/>
            <person name="Meng S."/>
            <person name="Li G."/>
            <person name="Viehrig K."/>
            <person name="Ye F."/>
            <person name="Su P."/>
            <person name="Kiefer A.F."/>
            <person name="Nichols A."/>
            <person name="Cepeda A.J."/>
            <person name="Yan W."/>
            <person name="Fan B."/>
            <person name="Jiang Y."/>
            <person name="Adhikari A."/>
            <person name="Zheng C.-J."/>
            <person name="Schuster L."/>
            <person name="Cowan T.M."/>
            <person name="Smanski M.J."/>
            <person name="Chevrette M.G."/>
            <person name="De Carvalho L.P.S."/>
            <person name="Shen B."/>
        </authorList>
    </citation>
    <scope>NUCLEOTIDE SEQUENCE [LARGE SCALE GENOMIC DNA]</scope>
    <source>
        <strain evidence="7 8">NPDC000632</strain>
    </source>
</reference>
<keyword evidence="3" id="KW-0378">Hydrolase</keyword>
<evidence type="ECO:0000256" key="6">
    <source>
        <dbReference type="SAM" id="MobiDB-lite"/>
    </source>
</evidence>
<keyword evidence="5" id="KW-0119">Carbohydrate metabolism</keyword>
<dbReference type="InterPro" id="IPR006879">
    <property type="entry name" value="YdjC-like"/>
</dbReference>
<evidence type="ECO:0000256" key="3">
    <source>
        <dbReference type="ARBA" id="ARBA00022801"/>
    </source>
</evidence>
<dbReference type="Proteomes" id="UP001490330">
    <property type="component" value="Unassembled WGS sequence"/>
</dbReference>
<evidence type="ECO:0000313" key="7">
    <source>
        <dbReference type="EMBL" id="MER6908739.1"/>
    </source>
</evidence>
<dbReference type="EMBL" id="JBEPCV010000050">
    <property type="protein sequence ID" value="MER6908739.1"/>
    <property type="molecule type" value="Genomic_DNA"/>
</dbReference>
<dbReference type="Pfam" id="PF04794">
    <property type="entry name" value="YdjC"/>
    <property type="match status" value="1"/>
</dbReference>
<feature type="region of interest" description="Disordered" evidence="6">
    <location>
        <begin position="278"/>
        <end position="297"/>
    </location>
</feature>
<protein>
    <submittedName>
        <fullName evidence="7">ChbG/HpnK family deacetylase</fullName>
    </submittedName>
</protein>
<evidence type="ECO:0000256" key="5">
    <source>
        <dbReference type="ARBA" id="ARBA00023277"/>
    </source>
</evidence>
<dbReference type="PANTHER" id="PTHR31609">
    <property type="entry name" value="YDJC DEACETYLASE FAMILY MEMBER"/>
    <property type="match status" value="1"/>
</dbReference>
<keyword evidence="4" id="KW-0460">Magnesium</keyword>
<sequence>MTERLLVVNADDYGLSEGISRGILRAHDAGVVTSVSVLAVGPAVARSAAWLRDRPALGVGAHLAAVGEDPPLLSAREIPTLVDRRGLFRRSWRAFMTAAVTGRVDMADVHREFQAQLDRLVDDLGLTLSHIDTHQHLHLYPPVAQIVTRLAADRGIGAVRVPTSAAPGPRGLVIRHWSRALASRLSVAQLAFPQAYGGLDEAGAMTLPRFEALVDRLARGQADAIEVNCHPGEPTPGDRARYAWGYRWEEELAGLTSPFLRATLQRLELRLGRFSDLPAPGMRAPRAEGGEPPRRPG</sequence>
<evidence type="ECO:0000256" key="2">
    <source>
        <dbReference type="ARBA" id="ARBA00022723"/>
    </source>
</evidence>
<dbReference type="CDD" id="cd10808">
    <property type="entry name" value="YdjC"/>
    <property type="match status" value="1"/>
</dbReference>